<feature type="signal peptide" evidence="1">
    <location>
        <begin position="1"/>
        <end position="20"/>
    </location>
</feature>
<dbReference type="GO" id="GO:0055113">
    <property type="term" value="P:epiboly involved in gastrulation with mouth forming second"/>
    <property type="evidence" value="ECO:0007669"/>
    <property type="project" value="Ensembl"/>
</dbReference>
<evidence type="ECO:0000313" key="3">
    <source>
        <dbReference type="Proteomes" id="UP000261660"/>
    </source>
</evidence>
<reference evidence="2" key="2">
    <citation type="submission" date="2025-09" db="UniProtKB">
        <authorList>
            <consortium name="Ensembl"/>
        </authorList>
    </citation>
    <scope>IDENTIFICATION</scope>
</reference>
<dbReference type="InParanoid" id="A0A3Q3E3A2"/>
<dbReference type="GO" id="GO:0043009">
    <property type="term" value="P:chordate embryonic development"/>
    <property type="evidence" value="ECO:0007669"/>
    <property type="project" value="Ensembl"/>
</dbReference>
<evidence type="ECO:0000313" key="2">
    <source>
        <dbReference type="Ensembl" id="ENSLBEP00000001850.1"/>
    </source>
</evidence>
<sequence>MNVKYVVALILALQVSVSVCDIPEPSQELVDKYNTMRTVFLSRVMALYSKVAAPIVESAGQDDQETPIKAFLNDLQGNPEAQALYKFLVGLTQEASPLVDKARSGVLGLYEKYLRPNHGESLDNFINSHLKPFLDTVAPVPEQ</sequence>
<dbReference type="RefSeq" id="XP_065814164.1">
    <property type="nucleotide sequence ID" value="XM_065958092.1"/>
</dbReference>
<protein>
    <submittedName>
        <fullName evidence="2">Apolipoprotein A-II</fullName>
    </submittedName>
</protein>
<dbReference type="FunCoup" id="A0A3Q3E3A2">
    <property type="interactions" value="47"/>
</dbReference>
<dbReference type="CTD" id="336"/>
<feature type="chain" id="PRO_5018610646" evidence="1">
    <location>
        <begin position="21"/>
        <end position="143"/>
    </location>
</feature>
<keyword evidence="3" id="KW-1185">Reference proteome</keyword>
<evidence type="ECO:0000256" key="1">
    <source>
        <dbReference type="SAM" id="SignalP"/>
    </source>
</evidence>
<organism evidence="2 3">
    <name type="scientific">Labrus bergylta</name>
    <name type="common">ballan wrasse</name>
    <dbReference type="NCBI Taxonomy" id="56723"/>
    <lineage>
        <taxon>Eukaryota</taxon>
        <taxon>Metazoa</taxon>
        <taxon>Chordata</taxon>
        <taxon>Craniata</taxon>
        <taxon>Vertebrata</taxon>
        <taxon>Euteleostomi</taxon>
        <taxon>Actinopterygii</taxon>
        <taxon>Neopterygii</taxon>
        <taxon>Teleostei</taxon>
        <taxon>Neoteleostei</taxon>
        <taxon>Acanthomorphata</taxon>
        <taxon>Eupercaria</taxon>
        <taxon>Labriformes</taxon>
        <taxon>Labridae</taxon>
        <taxon>Labrus</taxon>
    </lineage>
</organism>
<accession>A0A3Q3E3A2</accession>
<dbReference type="Ensembl" id="ENSLBET00000001966.1">
    <property type="protein sequence ID" value="ENSLBEP00000001850.1"/>
    <property type="gene ID" value="ENSLBEG00000001459.1"/>
</dbReference>
<proteinExistence type="predicted"/>
<keyword evidence="1" id="KW-0732">Signal</keyword>
<name>A0A3Q3E3A2_9LABR</name>
<dbReference type="GO" id="GO:0000280">
    <property type="term" value="P:nuclear division"/>
    <property type="evidence" value="ECO:0007669"/>
    <property type="project" value="Ensembl"/>
</dbReference>
<reference evidence="2" key="1">
    <citation type="submission" date="2025-08" db="UniProtKB">
        <authorList>
            <consortium name="Ensembl"/>
        </authorList>
    </citation>
    <scope>IDENTIFICATION</scope>
</reference>
<dbReference type="GeneID" id="136179858"/>
<dbReference type="Proteomes" id="UP000261660">
    <property type="component" value="Unplaced"/>
</dbReference>
<dbReference type="AlphaFoldDB" id="A0A3Q3E3A2"/>
<dbReference type="GeneTree" id="ENSGT00390000015918"/>
<dbReference type="STRING" id="56723.ENSLBEP00000001850"/>